<evidence type="ECO:0000256" key="3">
    <source>
        <dbReference type="ARBA" id="ARBA00022989"/>
    </source>
</evidence>
<evidence type="ECO:0000313" key="8">
    <source>
        <dbReference type="Proteomes" id="UP000676079"/>
    </source>
</evidence>
<organism evidence="7 8">
    <name type="scientific">Nocardiopsis changdeensis</name>
    <dbReference type="NCBI Taxonomy" id="2831969"/>
    <lineage>
        <taxon>Bacteria</taxon>
        <taxon>Bacillati</taxon>
        <taxon>Actinomycetota</taxon>
        <taxon>Actinomycetes</taxon>
        <taxon>Streptosporangiales</taxon>
        <taxon>Nocardiopsidaceae</taxon>
        <taxon>Nocardiopsis</taxon>
    </lineage>
</organism>
<feature type="compositionally biased region" description="Low complexity" evidence="5">
    <location>
        <begin position="114"/>
        <end position="127"/>
    </location>
</feature>
<evidence type="ECO:0000256" key="2">
    <source>
        <dbReference type="ARBA" id="ARBA00022692"/>
    </source>
</evidence>
<keyword evidence="8" id="KW-1185">Reference proteome</keyword>
<accession>A0ABX8BK58</accession>
<feature type="region of interest" description="Disordered" evidence="5">
    <location>
        <begin position="1"/>
        <end position="145"/>
    </location>
</feature>
<dbReference type="Proteomes" id="UP000676079">
    <property type="component" value="Chromosome"/>
</dbReference>
<dbReference type="Pfam" id="PF09685">
    <property type="entry name" value="MamF_MmsF"/>
    <property type="match status" value="1"/>
</dbReference>
<name>A0ABX8BK58_9ACTN</name>
<evidence type="ECO:0000256" key="5">
    <source>
        <dbReference type="SAM" id="MobiDB-lite"/>
    </source>
</evidence>
<feature type="transmembrane region" description="Helical" evidence="6">
    <location>
        <begin position="185"/>
        <end position="207"/>
    </location>
</feature>
<dbReference type="InterPro" id="IPR019109">
    <property type="entry name" value="MamF_MmsF"/>
</dbReference>
<comment type="subcellular location">
    <subcellularLocation>
        <location evidence="1">Membrane</location>
        <topology evidence="1">Multi-pass membrane protein</topology>
    </subcellularLocation>
</comment>
<evidence type="ECO:0000313" key="7">
    <source>
        <dbReference type="EMBL" id="QUX21427.1"/>
    </source>
</evidence>
<keyword evidence="3 6" id="KW-1133">Transmembrane helix</keyword>
<evidence type="ECO:0000256" key="4">
    <source>
        <dbReference type="ARBA" id="ARBA00023136"/>
    </source>
</evidence>
<keyword evidence="2 6" id="KW-0812">Transmembrane</keyword>
<feature type="transmembrane region" description="Helical" evidence="6">
    <location>
        <begin position="153"/>
        <end position="173"/>
    </location>
</feature>
<protein>
    <submittedName>
        <fullName evidence="7">DUF4870 domain-containing protein</fullName>
    </submittedName>
</protein>
<sequence length="249" mass="25889">MSYPNTPPPEDPYGQHPQQGGQDQSGGYPAPGQQNPSGGYPAPGQQNPSGGYPAPGYQGQSGGYPAPGQQDPSGGHAAPGYHDPSGGYPPPGAQQPGGYPPPPGAPGGYPPPGGYQDQTGGYQAAGYPHGGYGAQPGSATGAPPSQDERQFGLFAHLGGGLLGFIVPLIIYLIKREESPFVRDQAAQALNFQLLVLIGYVVSSILMFVFIGMITWFLCWVAAVVFGILGGVAANKGEWYRYPFNVSWIK</sequence>
<evidence type="ECO:0000256" key="6">
    <source>
        <dbReference type="SAM" id="Phobius"/>
    </source>
</evidence>
<gene>
    <name evidence="7" type="ORF">KGD84_23875</name>
</gene>
<feature type="compositionally biased region" description="Pro residues" evidence="5">
    <location>
        <begin position="1"/>
        <end position="11"/>
    </location>
</feature>
<keyword evidence="4 6" id="KW-0472">Membrane</keyword>
<reference evidence="7 8" key="1">
    <citation type="submission" date="2021-05" db="EMBL/GenBank/DDBJ databases">
        <title>Direct Submission.</title>
        <authorList>
            <person name="Li K."/>
            <person name="Gao J."/>
        </authorList>
    </citation>
    <scope>NUCLEOTIDE SEQUENCE [LARGE SCALE GENOMIC DNA]</scope>
    <source>
        <strain evidence="7 8">Mg02</strain>
    </source>
</reference>
<evidence type="ECO:0000256" key="1">
    <source>
        <dbReference type="ARBA" id="ARBA00004141"/>
    </source>
</evidence>
<proteinExistence type="predicted"/>
<dbReference type="RefSeq" id="WP_220562649.1">
    <property type="nucleotide sequence ID" value="NZ_CP074133.1"/>
</dbReference>
<feature type="transmembrane region" description="Helical" evidence="6">
    <location>
        <begin position="213"/>
        <end position="233"/>
    </location>
</feature>
<dbReference type="EMBL" id="CP074133">
    <property type="protein sequence ID" value="QUX21427.1"/>
    <property type="molecule type" value="Genomic_DNA"/>
</dbReference>
<feature type="compositionally biased region" description="Pro residues" evidence="5">
    <location>
        <begin position="87"/>
        <end position="113"/>
    </location>
</feature>